<dbReference type="Gene3D" id="1.10.12.10">
    <property type="entry name" value="Lyase 2-enoyl-coa Hydratase, Chain A, domain 2"/>
    <property type="match status" value="1"/>
</dbReference>
<reference evidence="2 3" key="1">
    <citation type="journal article" date="2013" name="Biodegradation">
        <title>Quantitative proteomic analysis of ibuprofen-degrading Patulibacter sp. strain I11.</title>
        <authorList>
            <person name="Almeida B."/>
            <person name="Kjeldal H."/>
            <person name="Lolas I."/>
            <person name="Knudsen A.D."/>
            <person name="Carvalho G."/>
            <person name="Nielsen K.L."/>
            <person name="Barreto Crespo M.T."/>
            <person name="Stensballe A."/>
            <person name="Nielsen J.L."/>
        </authorList>
    </citation>
    <scope>NUCLEOTIDE SEQUENCE [LARGE SCALE GENOMIC DNA]</scope>
    <source>
        <strain evidence="2 3">I11</strain>
    </source>
</reference>
<dbReference type="InterPro" id="IPR029045">
    <property type="entry name" value="ClpP/crotonase-like_dom_sf"/>
</dbReference>
<dbReference type="AlphaFoldDB" id="H0E3S4"/>
<organism evidence="2 3">
    <name type="scientific">Patulibacter medicamentivorans</name>
    <dbReference type="NCBI Taxonomy" id="1097667"/>
    <lineage>
        <taxon>Bacteria</taxon>
        <taxon>Bacillati</taxon>
        <taxon>Actinomycetota</taxon>
        <taxon>Thermoleophilia</taxon>
        <taxon>Solirubrobacterales</taxon>
        <taxon>Patulibacteraceae</taxon>
        <taxon>Patulibacter</taxon>
    </lineage>
</organism>
<dbReference type="InterPro" id="IPR001753">
    <property type="entry name" value="Enoyl-CoA_hydra/iso"/>
</dbReference>
<protein>
    <submittedName>
        <fullName evidence="2">Phenylacetate degradation putative enoyl-CoA hydratase paaB</fullName>
    </submittedName>
</protein>
<evidence type="ECO:0000313" key="2">
    <source>
        <dbReference type="EMBL" id="EHN11668.1"/>
    </source>
</evidence>
<dbReference type="PANTHER" id="PTHR43459:SF1">
    <property type="entry name" value="EG:BACN32G11.4 PROTEIN"/>
    <property type="match status" value="1"/>
</dbReference>
<dbReference type="Gene3D" id="3.90.226.10">
    <property type="entry name" value="2-enoyl-CoA Hydratase, Chain A, domain 1"/>
    <property type="match status" value="1"/>
</dbReference>
<dbReference type="Pfam" id="PF00378">
    <property type="entry name" value="ECH_1"/>
    <property type="match status" value="1"/>
</dbReference>
<sequence length="276" mass="28574">MTTTDSERADAAASGGGPSRVSFACDGDVGRLRLIAGARRNAIDQRFVDELGTAVAAIRAAPIRALLIDAEGPAFTVGGDLGYIGDRADRLGETLDQMIGGFHAALGDLGEVEVPVVCAVQGGAAGGGLGLLWLADVVIVASDLKLATGFDKLGLSGDGNGSWWLPRLVGLRRAQELLLEGRVLSAREACEWGIATRAVAPEALADEALATARRLAAGPTRALGRIRALLRSSGDVGVRERLAEEHAAMIELGGSEDARAGVTAFAARTRPEFRGR</sequence>
<keyword evidence="3" id="KW-1185">Reference proteome</keyword>
<comment type="similarity">
    <text evidence="1">Belongs to the enoyl-CoA hydratase/isomerase family.</text>
</comment>
<dbReference type="RefSeq" id="WP_007572607.1">
    <property type="nucleotide sequence ID" value="NZ_AGUD01000080.1"/>
</dbReference>
<comment type="caution">
    <text evidence="2">The sequence shown here is derived from an EMBL/GenBank/DDBJ whole genome shotgun (WGS) entry which is preliminary data.</text>
</comment>
<dbReference type="GO" id="GO:0003824">
    <property type="term" value="F:catalytic activity"/>
    <property type="evidence" value="ECO:0007669"/>
    <property type="project" value="UniProtKB-ARBA"/>
</dbReference>
<dbReference type="PATRIC" id="fig|1097667.3.peg.1438"/>
<gene>
    <name evidence="2" type="ORF">PAI11_14480</name>
</gene>
<dbReference type="CDD" id="cd06558">
    <property type="entry name" value="crotonase-like"/>
    <property type="match status" value="1"/>
</dbReference>
<evidence type="ECO:0000256" key="1">
    <source>
        <dbReference type="ARBA" id="ARBA00005254"/>
    </source>
</evidence>
<dbReference type="PANTHER" id="PTHR43459">
    <property type="entry name" value="ENOYL-COA HYDRATASE"/>
    <property type="match status" value="1"/>
</dbReference>
<name>H0E3S4_9ACTN</name>
<evidence type="ECO:0000313" key="3">
    <source>
        <dbReference type="Proteomes" id="UP000005143"/>
    </source>
</evidence>
<proteinExistence type="inferred from homology"/>
<dbReference type="Proteomes" id="UP000005143">
    <property type="component" value="Unassembled WGS sequence"/>
</dbReference>
<dbReference type="EMBL" id="AGUD01000080">
    <property type="protein sequence ID" value="EHN11668.1"/>
    <property type="molecule type" value="Genomic_DNA"/>
</dbReference>
<dbReference type="SUPFAM" id="SSF52096">
    <property type="entry name" value="ClpP/crotonase"/>
    <property type="match status" value="1"/>
</dbReference>
<accession>H0E3S4</accession>
<dbReference type="InterPro" id="IPR014748">
    <property type="entry name" value="Enoyl-CoA_hydra_C"/>
</dbReference>